<evidence type="ECO:0000256" key="7">
    <source>
        <dbReference type="RuleBase" id="RU000481"/>
    </source>
</evidence>
<comment type="subunit">
    <text evidence="3">Homodimer.</text>
</comment>
<evidence type="ECO:0000256" key="3">
    <source>
        <dbReference type="ARBA" id="ARBA00011738"/>
    </source>
</evidence>
<dbReference type="SUPFAM" id="SSF53383">
    <property type="entry name" value="PLP-dependent transferases"/>
    <property type="match status" value="1"/>
</dbReference>
<dbReference type="PANTHER" id="PTHR46383:SF3">
    <property type="entry name" value="ASPARTATE AMINOTRANSFERASE-RELATED"/>
    <property type="match status" value="1"/>
</dbReference>
<dbReference type="Pfam" id="PF00155">
    <property type="entry name" value="Aminotran_1_2"/>
    <property type="match status" value="1"/>
</dbReference>
<dbReference type="PANTHER" id="PTHR46383">
    <property type="entry name" value="ASPARTATE AMINOTRANSFERASE"/>
    <property type="match status" value="1"/>
</dbReference>
<gene>
    <name evidence="9" type="ORF">MCBB_1468</name>
</gene>
<dbReference type="InterPro" id="IPR004839">
    <property type="entry name" value="Aminotransferase_I/II_large"/>
</dbReference>
<dbReference type="EC" id="2.6.1.-" evidence="7"/>
<keyword evidence="5 7" id="KW-0808">Transferase</keyword>
<evidence type="ECO:0000256" key="2">
    <source>
        <dbReference type="ARBA" id="ARBA00007441"/>
    </source>
</evidence>
<dbReference type="Gene3D" id="3.40.640.10">
    <property type="entry name" value="Type I PLP-dependent aspartate aminotransferase-like (Major domain)"/>
    <property type="match status" value="1"/>
</dbReference>
<evidence type="ECO:0000313" key="9">
    <source>
        <dbReference type="EMBL" id="SCG86024.1"/>
    </source>
</evidence>
<dbReference type="InterPro" id="IPR015422">
    <property type="entry name" value="PyrdxlP-dep_Trfase_small"/>
</dbReference>
<dbReference type="FunFam" id="3.40.640.10:FF:000033">
    <property type="entry name" value="Aspartate aminotransferase"/>
    <property type="match status" value="1"/>
</dbReference>
<reference evidence="9 10" key="1">
    <citation type="submission" date="2016-08" db="EMBL/GenBank/DDBJ databases">
        <authorList>
            <person name="Seilhamer J.J."/>
        </authorList>
    </citation>
    <scope>NUCLEOTIDE SEQUENCE [LARGE SCALE GENOMIC DNA]</scope>
    <source>
        <strain evidence="9">Buetzberg</strain>
    </source>
</reference>
<dbReference type="Proteomes" id="UP000094707">
    <property type="component" value="Chromosome I"/>
</dbReference>
<evidence type="ECO:0000259" key="8">
    <source>
        <dbReference type="Pfam" id="PF00155"/>
    </source>
</evidence>
<dbReference type="Gene3D" id="3.90.1150.10">
    <property type="entry name" value="Aspartate Aminotransferase, domain 1"/>
    <property type="match status" value="1"/>
</dbReference>
<dbReference type="InterPro" id="IPR015421">
    <property type="entry name" value="PyrdxlP-dep_Trfase_major"/>
</dbReference>
<comment type="similarity">
    <text evidence="2 7">Belongs to the class-I pyridoxal-phosphate-dependent aminotransferase family.</text>
</comment>
<dbReference type="GO" id="GO:0030170">
    <property type="term" value="F:pyridoxal phosphate binding"/>
    <property type="evidence" value="ECO:0007669"/>
    <property type="project" value="InterPro"/>
</dbReference>
<dbReference type="PROSITE" id="PS00105">
    <property type="entry name" value="AA_TRANSFER_CLASS_1"/>
    <property type="match status" value="1"/>
</dbReference>
<keyword evidence="10" id="KW-1185">Reference proteome</keyword>
<dbReference type="InterPro" id="IPR050596">
    <property type="entry name" value="AspAT/PAT-like"/>
</dbReference>
<dbReference type="KEGG" id="mcub:MCBB_1468"/>
<name>A0A1D3L2Y5_9EURY</name>
<keyword evidence="6" id="KW-0663">Pyridoxal phosphate</keyword>
<keyword evidence="4 7" id="KW-0032">Aminotransferase</keyword>
<evidence type="ECO:0000313" key="10">
    <source>
        <dbReference type="Proteomes" id="UP000094707"/>
    </source>
</evidence>
<evidence type="ECO:0000256" key="4">
    <source>
        <dbReference type="ARBA" id="ARBA00022576"/>
    </source>
</evidence>
<evidence type="ECO:0000256" key="1">
    <source>
        <dbReference type="ARBA" id="ARBA00001933"/>
    </source>
</evidence>
<sequence length="373" mass="40824">MLMRYSKRVESVSLSGIRKMFELAGENAISLGLGEPDFDTPLHIREAAQKAIEEGLTHYTVNKGIPELRGAISRKLQEDNNIEADPESIIVTVGASEALFMCMQALVDEGDHVLVPDPGFLSYAACVKLSGGIPVPIKLEESTEFRTTPESVLESLTDNTKAIVLNSPSNPTGGVMSKEDVKGLAEIADDHDIVLISDEIYEKIIYDEKHYSPGSYSENVVTINGFSKAYAMTGFRVGYTAASPELTEELLKVHQYTTACATSISQSAALAALEGPQDCVGEMVTEFKNRRDLLLKRLKELGIDCPTPKGAFYAFPEVPESEKFVKDALKRDVITVHGSSFGGYGRDNIRLSYATSQENINEAMDRLEDLKIV</sequence>
<evidence type="ECO:0000256" key="5">
    <source>
        <dbReference type="ARBA" id="ARBA00022679"/>
    </source>
</evidence>
<evidence type="ECO:0000256" key="6">
    <source>
        <dbReference type="ARBA" id="ARBA00022898"/>
    </source>
</evidence>
<comment type="cofactor">
    <cofactor evidence="1 7">
        <name>pyridoxal 5'-phosphate</name>
        <dbReference type="ChEBI" id="CHEBI:597326"/>
    </cofactor>
</comment>
<protein>
    <recommendedName>
        <fullName evidence="7">Aminotransferase</fullName>
        <ecNumber evidence="7">2.6.1.-</ecNumber>
    </recommendedName>
</protein>
<dbReference type="InterPro" id="IPR004838">
    <property type="entry name" value="NHTrfase_class1_PyrdxlP-BS"/>
</dbReference>
<proteinExistence type="inferred from homology"/>
<dbReference type="STRING" id="118062.MCBB_1468"/>
<dbReference type="GO" id="GO:0008483">
    <property type="term" value="F:transaminase activity"/>
    <property type="evidence" value="ECO:0007669"/>
    <property type="project" value="UniProtKB-KW"/>
</dbReference>
<dbReference type="AlphaFoldDB" id="A0A1D3L2Y5"/>
<organism evidence="9 10">
    <name type="scientific">Methanobacterium congolense</name>
    <dbReference type="NCBI Taxonomy" id="118062"/>
    <lineage>
        <taxon>Archaea</taxon>
        <taxon>Methanobacteriati</taxon>
        <taxon>Methanobacteriota</taxon>
        <taxon>Methanomada group</taxon>
        <taxon>Methanobacteria</taxon>
        <taxon>Methanobacteriales</taxon>
        <taxon>Methanobacteriaceae</taxon>
        <taxon>Methanobacterium</taxon>
    </lineage>
</organism>
<dbReference type="CDD" id="cd00609">
    <property type="entry name" value="AAT_like"/>
    <property type="match status" value="1"/>
</dbReference>
<feature type="domain" description="Aminotransferase class I/classII large" evidence="8">
    <location>
        <begin position="28"/>
        <end position="367"/>
    </location>
</feature>
<dbReference type="InterPro" id="IPR015424">
    <property type="entry name" value="PyrdxlP-dep_Trfase"/>
</dbReference>
<dbReference type="EMBL" id="LT607756">
    <property type="protein sequence ID" value="SCG86024.1"/>
    <property type="molecule type" value="Genomic_DNA"/>
</dbReference>
<dbReference type="GO" id="GO:0006520">
    <property type="term" value="P:amino acid metabolic process"/>
    <property type="evidence" value="ECO:0007669"/>
    <property type="project" value="InterPro"/>
</dbReference>
<accession>A0A1D3L2Y5</accession>
<dbReference type="PATRIC" id="fig|129848.4.peg.1495"/>